<dbReference type="InterPro" id="IPR002514">
    <property type="entry name" value="Transposase_8"/>
</dbReference>
<dbReference type="PANTHER" id="PTHR37936">
    <property type="entry name" value="TRANSPOSASE INSC FOR INSERTION ELEMENT IS2A-RELATED"/>
    <property type="match status" value="1"/>
</dbReference>
<accession>A0A0E4BXF2</accession>
<dbReference type="GeneID" id="92958991"/>
<dbReference type="AlphaFoldDB" id="A0A0E4BXF2"/>
<dbReference type="Proteomes" id="UP000063308">
    <property type="component" value="Plasmid pNK6c"/>
</dbReference>
<dbReference type="Pfam" id="PF01527">
    <property type="entry name" value="HTH_Tnp_1"/>
    <property type="match status" value="1"/>
</dbReference>
<sequence>MEQSGEEAEADGFVGKLTRRTRSGGRLWSAEIKGRAVFESMKPDARVCDVARRYGVKAQQLTRWRRLARAGRLALVTDDAADFVSIELSDPVASGKSEGPVEITIGKVSVRLDADVSAVRIAEIVTAIERGA</sequence>
<evidence type="ECO:0000313" key="1">
    <source>
        <dbReference type="EMBL" id="BAR63439.1"/>
    </source>
</evidence>
<reference evidence="1 2" key="1">
    <citation type="submission" date="2014-11" db="EMBL/GenBank/DDBJ databases">
        <title>Symbiosis island explosion on the genome of extra-slow-growing strains of soybean bradyrhizobia with massive insertion sequences.</title>
        <authorList>
            <person name="Iida T."/>
            <person name="Minamisawa K."/>
        </authorList>
    </citation>
    <scope>NUCLEOTIDE SEQUENCE [LARGE SCALE GENOMIC DNA]</scope>
    <source>
        <strain evidence="1 2">NK6</strain>
        <plasmid evidence="2">pNK6c DNA</plasmid>
    </source>
</reference>
<proteinExistence type="predicted"/>
<geneLocation type="plasmid" evidence="2">
    <name>pNK6c DNA</name>
</geneLocation>
<name>A0A0E4BXF2_9BRAD</name>
<dbReference type="RefSeq" id="WP_026193420.1">
    <property type="nucleotide sequence ID" value="NZ_CP126038.1"/>
</dbReference>
<dbReference type="GO" id="GO:0004803">
    <property type="term" value="F:transposase activity"/>
    <property type="evidence" value="ECO:0007669"/>
    <property type="project" value="InterPro"/>
</dbReference>
<dbReference type="SUPFAM" id="SSF48295">
    <property type="entry name" value="TrpR-like"/>
    <property type="match status" value="1"/>
</dbReference>
<dbReference type="GO" id="GO:0043565">
    <property type="term" value="F:sequence-specific DNA binding"/>
    <property type="evidence" value="ECO:0007669"/>
    <property type="project" value="InterPro"/>
</dbReference>
<dbReference type="PANTHER" id="PTHR37936:SF3">
    <property type="entry name" value="TRANSPOSASE INSC FOR INSERTION ELEMENT IS2A-RELATED"/>
    <property type="match status" value="1"/>
</dbReference>
<evidence type="ECO:0000313" key="2">
    <source>
        <dbReference type="Proteomes" id="UP000063308"/>
    </source>
</evidence>
<dbReference type="GO" id="GO:0006313">
    <property type="term" value="P:DNA transposition"/>
    <property type="evidence" value="ECO:0007669"/>
    <property type="project" value="InterPro"/>
</dbReference>
<dbReference type="InterPro" id="IPR010921">
    <property type="entry name" value="Trp_repressor/repl_initiator"/>
</dbReference>
<dbReference type="EMBL" id="AP014687">
    <property type="protein sequence ID" value="BAR63439.1"/>
    <property type="molecule type" value="Genomic_DNA"/>
</dbReference>
<organism evidence="1 2">
    <name type="scientific">Bradyrhizobium diazoefficiens</name>
    <dbReference type="NCBI Taxonomy" id="1355477"/>
    <lineage>
        <taxon>Bacteria</taxon>
        <taxon>Pseudomonadati</taxon>
        <taxon>Pseudomonadota</taxon>
        <taxon>Alphaproteobacteria</taxon>
        <taxon>Hyphomicrobiales</taxon>
        <taxon>Nitrobacteraceae</taxon>
        <taxon>Bradyrhizobium</taxon>
    </lineage>
</organism>
<keyword evidence="1" id="KW-0614">Plasmid</keyword>
<gene>
    <name evidence="1" type="ORF">NK6_c_32</name>
</gene>
<protein>
    <submittedName>
        <fullName evidence="1">Transposase</fullName>
    </submittedName>
</protein>